<keyword evidence="2" id="KW-1185">Reference proteome</keyword>
<comment type="caution">
    <text evidence="1">The sequence shown here is derived from an EMBL/GenBank/DDBJ whole genome shotgun (WGS) entry which is preliminary data.</text>
</comment>
<gene>
    <name evidence="1" type="ORF">L6452_39207</name>
</gene>
<name>A0ACB8XR59_ARCLA</name>
<reference evidence="2" key="1">
    <citation type="journal article" date="2022" name="Mol. Ecol. Resour.">
        <title>The genomes of chicory, endive, great burdock and yacon provide insights into Asteraceae palaeo-polyploidization history and plant inulin production.</title>
        <authorList>
            <person name="Fan W."/>
            <person name="Wang S."/>
            <person name="Wang H."/>
            <person name="Wang A."/>
            <person name="Jiang F."/>
            <person name="Liu H."/>
            <person name="Zhao H."/>
            <person name="Xu D."/>
            <person name="Zhang Y."/>
        </authorList>
    </citation>
    <scope>NUCLEOTIDE SEQUENCE [LARGE SCALE GENOMIC DNA]</scope>
    <source>
        <strain evidence="2">cv. Niubang</strain>
    </source>
</reference>
<reference evidence="1 2" key="2">
    <citation type="journal article" date="2022" name="Mol. Ecol. Resour.">
        <title>The genomes of chicory, endive, great burdock and yacon provide insights into Asteraceae paleo-polyploidization history and plant inulin production.</title>
        <authorList>
            <person name="Fan W."/>
            <person name="Wang S."/>
            <person name="Wang H."/>
            <person name="Wang A."/>
            <person name="Jiang F."/>
            <person name="Liu H."/>
            <person name="Zhao H."/>
            <person name="Xu D."/>
            <person name="Zhang Y."/>
        </authorList>
    </citation>
    <scope>NUCLEOTIDE SEQUENCE [LARGE SCALE GENOMIC DNA]</scope>
    <source>
        <strain evidence="2">cv. Niubang</strain>
    </source>
</reference>
<proteinExistence type="predicted"/>
<protein>
    <submittedName>
        <fullName evidence="1">Uncharacterized protein</fullName>
    </submittedName>
</protein>
<dbReference type="EMBL" id="CM042061">
    <property type="protein sequence ID" value="KAI3673095.1"/>
    <property type="molecule type" value="Genomic_DNA"/>
</dbReference>
<dbReference type="Proteomes" id="UP001055879">
    <property type="component" value="Linkage Group LG15"/>
</dbReference>
<organism evidence="1 2">
    <name type="scientific">Arctium lappa</name>
    <name type="common">Greater burdock</name>
    <name type="synonym">Lappa major</name>
    <dbReference type="NCBI Taxonomy" id="4217"/>
    <lineage>
        <taxon>Eukaryota</taxon>
        <taxon>Viridiplantae</taxon>
        <taxon>Streptophyta</taxon>
        <taxon>Embryophyta</taxon>
        <taxon>Tracheophyta</taxon>
        <taxon>Spermatophyta</taxon>
        <taxon>Magnoliopsida</taxon>
        <taxon>eudicotyledons</taxon>
        <taxon>Gunneridae</taxon>
        <taxon>Pentapetalae</taxon>
        <taxon>asterids</taxon>
        <taxon>campanulids</taxon>
        <taxon>Asterales</taxon>
        <taxon>Asteraceae</taxon>
        <taxon>Carduoideae</taxon>
        <taxon>Cardueae</taxon>
        <taxon>Arctiinae</taxon>
        <taxon>Arctium</taxon>
    </lineage>
</organism>
<sequence length="85" mass="9468">MGVMKSSVVMYRKSLRWVRWKDSRDLLIDVEKTEANGGSTVLNRSKKRQSKSNVGVACGKLLSQCSQLWICSGCEAILADIGYNL</sequence>
<evidence type="ECO:0000313" key="2">
    <source>
        <dbReference type="Proteomes" id="UP001055879"/>
    </source>
</evidence>
<accession>A0ACB8XR59</accession>
<evidence type="ECO:0000313" key="1">
    <source>
        <dbReference type="EMBL" id="KAI3673095.1"/>
    </source>
</evidence>